<evidence type="ECO:0000256" key="16">
    <source>
        <dbReference type="SAM" id="Phobius"/>
    </source>
</evidence>
<keyword evidence="3" id="KW-0140">cGMP</keyword>
<dbReference type="FunFam" id="1.10.287.70:FF:000072">
    <property type="entry name" value="Cyclic nucleotide gated channel beta 3"/>
    <property type="match status" value="1"/>
</dbReference>
<dbReference type="Gene3D" id="1.10.287.630">
    <property type="entry name" value="Helix hairpin bin"/>
    <property type="match status" value="1"/>
</dbReference>
<dbReference type="InterPro" id="IPR000595">
    <property type="entry name" value="cNMP-bd_dom"/>
</dbReference>
<name>A0A8D3D2E2_SCOMX</name>
<evidence type="ECO:0000259" key="17">
    <source>
        <dbReference type="PROSITE" id="PS50042"/>
    </source>
</evidence>
<dbReference type="Gene3D" id="2.60.120.10">
    <property type="entry name" value="Jelly Rolls"/>
    <property type="match status" value="1"/>
</dbReference>
<dbReference type="Proteomes" id="UP000694558">
    <property type="component" value="Chromosome 21"/>
</dbReference>
<dbReference type="InterPro" id="IPR050866">
    <property type="entry name" value="CNG_cation_channel"/>
</dbReference>
<dbReference type="PROSITE" id="PS00889">
    <property type="entry name" value="CNMP_BINDING_2"/>
    <property type="match status" value="1"/>
</dbReference>
<feature type="transmembrane region" description="Helical" evidence="16">
    <location>
        <begin position="196"/>
        <end position="214"/>
    </location>
</feature>
<keyword evidence="4" id="KW-0716">Sensory transduction</keyword>
<dbReference type="InterPro" id="IPR018490">
    <property type="entry name" value="cNMP-bd_dom_sf"/>
</dbReference>
<dbReference type="SMART" id="SM00100">
    <property type="entry name" value="cNMP"/>
    <property type="match status" value="1"/>
</dbReference>
<dbReference type="InterPro" id="IPR014710">
    <property type="entry name" value="RmlC-like_jellyroll"/>
</dbReference>
<accession>A0A8D3D2E2</accession>
<comment type="catalytic activity">
    <reaction evidence="14">
        <text>K(+)(in) = K(+)(out)</text>
        <dbReference type="Rhea" id="RHEA:29463"/>
        <dbReference type="ChEBI" id="CHEBI:29103"/>
    </reaction>
</comment>
<evidence type="ECO:0000256" key="9">
    <source>
        <dbReference type="ARBA" id="ARBA00023065"/>
    </source>
</evidence>
<comment type="catalytic activity">
    <reaction evidence="15">
        <text>Na(+)(in) = Na(+)(out)</text>
        <dbReference type="Rhea" id="RHEA:34963"/>
        <dbReference type="ChEBI" id="CHEBI:29101"/>
    </reaction>
</comment>
<evidence type="ECO:0000256" key="13">
    <source>
        <dbReference type="ARBA" id="ARBA00023305"/>
    </source>
</evidence>
<keyword evidence="10 16" id="KW-0472">Membrane</keyword>
<dbReference type="InterPro" id="IPR005821">
    <property type="entry name" value="Ion_trans_dom"/>
</dbReference>
<dbReference type="GO" id="GO:0005223">
    <property type="term" value="F:intracellularly cGMP-activated cation channel activity"/>
    <property type="evidence" value="ECO:0007669"/>
    <property type="project" value="TreeGrafter"/>
</dbReference>
<keyword evidence="7 16" id="KW-1133">Transmembrane helix</keyword>
<evidence type="ECO:0000256" key="1">
    <source>
        <dbReference type="ARBA" id="ARBA00004141"/>
    </source>
</evidence>
<dbReference type="InterPro" id="IPR018488">
    <property type="entry name" value="cNMP-bd_CS"/>
</dbReference>
<dbReference type="Gene3D" id="1.10.287.70">
    <property type="match status" value="1"/>
</dbReference>
<dbReference type="PANTHER" id="PTHR45638">
    <property type="entry name" value="CYCLIC NUCLEOTIDE-GATED CATION CHANNEL SUBUNIT A"/>
    <property type="match status" value="1"/>
</dbReference>
<reference evidence="18" key="1">
    <citation type="submission" date="2023-05" db="EMBL/GenBank/DDBJ databases">
        <title>High-quality long-read genome of Scophthalmus maximus.</title>
        <authorList>
            <person name="Lien S."/>
            <person name="Martinez P."/>
        </authorList>
    </citation>
    <scope>NUCLEOTIDE SEQUENCE [LARGE SCALE GENOMIC DNA]</scope>
</reference>
<dbReference type="PANTHER" id="PTHR45638:SF8">
    <property type="entry name" value="CYCLIC NUCLEOTIDE-GATED CATION CHANNEL BETA-3"/>
    <property type="match status" value="1"/>
</dbReference>
<evidence type="ECO:0000313" key="19">
    <source>
        <dbReference type="Proteomes" id="UP000694558"/>
    </source>
</evidence>
<keyword evidence="8" id="KW-0142">cGMP-binding</keyword>
<dbReference type="FunFam" id="1.10.287.630:FF:000001">
    <property type="entry name" value="Cyclic nucleotide-gated channel alpha 3"/>
    <property type="match status" value="1"/>
</dbReference>
<evidence type="ECO:0000256" key="11">
    <source>
        <dbReference type="ARBA" id="ARBA00023286"/>
    </source>
</evidence>
<feature type="transmembrane region" description="Helical" evidence="16">
    <location>
        <begin position="259"/>
        <end position="277"/>
    </location>
</feature>
<feature type="transmembrane region" description="Helical" evidence="16">
    <location>
        <begin position="54"/>
        <end position="76"/>
    </location>
</feature>
<sequence>PPPSPPPVVYSRYADDILRDLSKRLRERTEMLREKAIDPYATSPEITPPVNRRYIAWLAVVAVAYNYNIWFCSARLAFPYHNETANRFWIFFDFLSDLVNVIDIIIWQPRLQFVKAGDIIVSHGAFGMTKVHYRKSQRFKIDLFSILPFDLLCLHFEFSAIYRVNRFIRIDSFFEFSDRLESIMAKAYIWRVARTTGYLLFVLHLNACVFYVASVHQGLASTTWVYDGNGSAYLRCYYFAVRSLINIGGLPEPVTLFEIMFQMTNFFIGVFVFSSLIGQMRDVIGAATAGQTYFRASMDGCVAYMNTYTISKLVQNRVRTWYNYTWAAQGMLDESELLDKMPLVMRTAIAVDVNLATFQKIALFQGCDQQMLVDMLLRLKSIIYLPGDFVVKKGDIGKEMYIIKSGAVQVVGGPDNSIVFVTLKAGCVFGEISLLQSAKDGGNRRTANVKAHGFANLFVLEKKDLFDILVHYPESQKVLARKGRKLLKAKGPVAAKTNEEKQKGLTLFGTKPQTPKMLRALRAGGFLDKLKVSSHTHSASLCCCYAAFTKDTVMT</sequence>
<keyword evidence="12" id="KW-0407">Ion channel</keyword>
<dbReference type="Ensembl" id="ENSSMAT00000084031.1">
    <property type="protein sequence ID" value="ENSSMAP00000053700.1"/>
    <property type="gene ID" value="ENSSMAG00000020234.2"/>
</dbReference>
<keyword evidence="9" id="KW-0406">Ion transport</keyword>
<dbReference type="AlphaFoldDB" id="A0A8D3D2E2"/>
<dbReference type="SUPFAM" id="SSF81324">
    <property type="entry name" value="Voltage-gated potassium channels"/>
    <property type="match status" value="1"/>
</dbReference>
<evidence type="ECO:0000256" key="6">
    <source>
        <dbReference type="ARBA" id="ARBA00022741"/>
    </source>
</evidence>
<keyword evidence="11" id="KW-1071">Ligand-gated ion channel</keyword>
<evidence type="ECO:0000256" key="14">
    <source>
        <dbReference type="ARBA" id="ARBA00034430"/>
    </source>
</evidence>
<evidence type="ECO:0000313" key="18">
    <source>
        <dbReference type="Ensembl" id="ENSSMAP00000053700.1"/>
    </source>
</evidence>
<reference evidence="18" key="2">
    <citation type="submission" date="2025-08" db="UniProtKB">
        <authorList>
            <consortium name="Ensembl"/>
        </authorList>
    </citation>
    <scope>IDENTIFICATION</scope>
</reference>
<evidence type="ECO:0000256" key="2">
    <source>
        <dbReference type="ARBA" id="ARBA00022448"/>
    </source>
</evidence>
<dbReference type="CDD" id="cd00038">
    <property type="entry name" value="CAP_ED"/>
    <property type="match status" value="1"/>
</dbReference>
<keyword evidence="5 16" id="KW-0812">Transmembrane</keyword>
<evidence type="ECO:0000256" key="4">
    <source>
        <dbReference type="ARBA" id="ARBA00022606"/>
    </source>
</evidence>
<protein>
    <recommendedName>
        <fullName evidence="17">Cyclic nucleotide-binding domain-containing protein</fullName>
    </recommendedName>
</protein>
<organism evidence="18 19">
    <name type="scientific">Scophthalmus maximus</name>
    <name type="common">Turbot</name>
    <name type="synonym">Psetta maxima</name>
    <dbReference type="NCBI Taxonomy" id="52904"/>
    <lineage>
        <taxon>Eukaryota</taxon>
        <taxon>Metazoa</taxon>
        <taxon>Chordata</taxon>
        <taxon>Craniata</taxon>
        <taxon>Vertebrata</taxon>
        <taxon>Euteleostomi</taxon>
        <taxon>Actinopterygii</taxon>
        <taxon>Neopterygii</taxon>
        <taxon>Teleostei</taxon>
        <taxon>Neoteleostei</taxon>
        <taxon>Acanthomorphata</taxon>
        <taxon>Carangaria</taxon>
        <taxon>Pleuronectiformes</taxon>
        <taxon>Pleuronectoidei</taxon>
        <taxon>Scophthalmidae</taxon>
        <taxon>Scophthalmus</taxon>
    </lineage>
</organism>
<dbReference type="GO" id="GO:0005222">
    <property type="term" value="F:intracellularly cAMP-activated cation channel activity"/>
    <property type="evidence" value="ECO:0007669"/>
    <property type="project" value="TreeGrafter"/>
</dbReference>
<gene>
    <name evidence="18" type="primary">LOC118291213</name>
</gene>
<dbReference type="FunFam" id="2.60.120.10:FF:000020">
    <property type="entry name" value="Cyclic nucleotide-gated channel beta 3"/>
    <property type="match status" value="1"/>
</dbReference>
<dbReference type="GO" id="GO:0030553">
    <property type="term" value="F:cGMP binding"/>
    <property type="evidence" value="ECO:0007669"/>
    <property type="project" value="UniProtKB-KW"/>
</dbReference>
<evidence type="ECO:0000256" key="7">
    <source>
        <dbReference type="ARBA" id="ARBA00022989"/>
    </source>
</evidence>
<evidence type="ECO:0000256" key="10">
    <source>
        <dbReference type="ARBA" id="ARBA00023136"/>
    </source>
</evidence>
<evidence type="ECO:0000256" key="15">
    <source>
        <dbReference type="ARBA" id="ARBA00036239"/>
    </source>
</evidence>
<feature type="domain" description="Cyclic nucleotide-binding" evidence="17">
    <location>
        <begin position="363"/>
        <end position="469"/>
    </location>
</feature>
<dbReference type="GO" id="GO:0044877">
    <property type="term" value="F:protein-containing complex binding"/>
    <property type="evidence" value="ECO:0007669"/>
    <property type="project" value="TreeGrafter"/>
</dbReference>
<evidence type="ECO:0000256" key="3">
    <source>
        <dbReference type="ARBA" id="ARBA00022535"/>
    </source>
</evidence>
<keyword evidence="13" id="KW-0844">Vision</keyword>
<keyword evidence="2" id="KW-0813">Transport</keyword>
<dbReference type="GO" id="GO:0017071">
    <property type="term" value="C:intracellular cyclic nucleotide activated cation channel complex"/>
    <property type="evidence" value="ECO:0007669"/>
    <property type="project" value="TreeGrafter"/>
</dbReference>
<evidence type="ECO:0000256" key="12">
    <source>
        <dbReference type="ARBA" id="ARBA00023303"/>
    </source>
</evidence>
<dbReference type="SUPFAM" id="SSF51206">
    <property type="entry name" value="cAMP-binding domain-like"/>
    <property type="match status" value="1"/>
</dbReference>
<keyword evidence="6" id="KW-0547">Nucleotide-binding</keyword>
<dbReference type="GO" id="GO:0001750">
    <property type="term" value="C:photoreceptor outer segment"/>
    <property type="evidence" value="ECO:0007669"/>
    <property type="project" value="TreeGrafter"/>
</dbReference>
<dbReference type="GO" id="GO:0007601">
    <property type="term" value="P:visual perception"/>
    <property type="evidence" value="ECO:0007669"/>
    <property type="project" value="UniProtKB-KW"/>
</dbReference>
<dbReference type="GO" id="GO:0005886">
    <property type="term" value="C:plasma membrane"/>
    <property type="evidence" value="ECO:0007669"/>
    <property type="project" value="TreeGrafter"/>
</dbReference>
<comment type="subcellular location">
    <subcellularLocation>
        <location evidence="1">Membrane</location>
        <topology evidence="1">Multi-pass membrane protein</topology>
    </subcellularLocation>
</comment>
<dbReference type="PROSITE" id="PS50042">
    <property type="entry name" value="CNMP_BINDING_3"/>
    <property type="match status" value="1"/>
</dbReference>
<dbReference type="Pfam" id="PF00520">
    <property type="entry name" value="Ion_trans"/>
    <property type="match status" value="1"/>
</dbReference>
<proteinExistence type="predicted"/>
<evidence type="ECO:0000256" key="5">
    <source>
        <dbReference type="ARBA" id="ARBA00022692"/>
    </source>
</evidence>
<dbReference type="GeneTree" id="ENSGT00940000154824"/>
<dbReference type="Pfam" id="PF00027">
    <property type="entry name" value="cNMP_binding"/>
    <property type="match status" value="1"/>
</dbReference>
<dbReference type="PROSITE" id="PS00888">
    <property type="entry name" value="CNMP_BINDING_1"/>
    <property type="match status" value="1"/>
</dbReference>
<evidence type="ECO:0000256" key="8">
    <source>
        <dbReference type="ARBA" id="ARBA00022992"/>
    </source>
</evidence>